<gene>
    <name evidence="1" type="ORF">JL09_g7075</name>
</gene>
<dbReference type="HOGENOM" id="CLU_3427972_0_0_1"/>
<dbReference type="AlphaFoldDB" id="A0A099NHX7"/>
<proteinExistence type="predicted"/>
<evidence type="ECO:0000313" key="2">
    <source>
        <dbReference type="Proteomes" id="UP000029867"/>
    </source>
</evidence>
<name>A0A099NHX7_PICKU</name>
<organism evidence="1 2">
    <name type="scientific">Pichia kudriavzevii</name>
    <name type="common">Yeast</name>
    <name type="synonym">Issatchenkia orientalis</name>
    <dbReference type="NCBI Taxonomy" id="4909"/>
    <lineage>
        <taxon>Eukaryota</taxon>
        <taxon>Fungi</taxon>
        <taxon>Dikarya</taxon>
        <taxon>Ascomycota</taxon>
        <taxon>Saccharomycotina</taxon>
        <taxon>Pichiomycetes</taxon>
        <taxon>Pichiales</taxon>
        <taxon>Pichiaceae</taxon>
        <taxon>Pichia</taxon>
    </lineage>
</organism>
<reference evidence="2" key="1">
    <citation type="journal article" date="2014" name="Microb. Cell Fact.">
        <title>Exploiting Issatchenkia orientalis SD108 for succinic acid production.</title>
        <authorList>
            <person name="Xiao H."/>
            <person name="Shao Z."/>
            <person name="Jiang Y."/>
            <person name="Dole S."/>
            <person name="Zhao H."/>
        </authorList>
    </citation>
    <scope>NUCLEOTIDE SEQUENCE [LARGE SCALE GENOMIC DNA]</scope>
    <source>
        <strain evidence="2">SD108</strain>
    </source>
</reference>
<accession>A0A099NHX7</accession>
<protein>
    <submittedName>
        <fullName evidence="1">Uncharacterized protein</fullName>
    </submittedName>
</protein>
<comment type="caution">
    <text evidence="1">The sequence shown here is derived from an EMBL/GenBank/DDBJ whole genome shotgun (WGS) entry which is preliminary data.</text>
</comment>
<feature type="non-terminal residue" evidence="1">
    <location>
        <position position="1"/>
    </location>
</feature>
<evidence type="ECO:0000313" key="1">
    <source>
        <dbReference type="EMBL" id="KGK32318.1"/>
    </source>
</evidence>
<sequence length="21" mass="2573">YPYYDDTKHLKLGLYEPSLEK</sequence>
<dbReference type="EMBL" id="JQFK01002420">
    <property type="protein sequence ID" value="KGK32318.1"/>
    <property type="molecule type" value="Genomic_DNA"/>
</dbReference>
<dbReference type="Proteomes" id="UP000029867">
    <property type="component" value="Unassembled WGS sequence"/>
</dbReference>